<keyword evidence="3" id="KW-1185">Reference proteome</keyword>
<feature type="compositionally biased region" description="Low complexity" evidence="1">
    <location>
        <begin position="208"/>
        <end position="236"/>
    </location>
</feature>
<sequence>MGALQLYKDVLEPFTRNRKSTSAERATILELWSDVVRRCVSKRFVFFDAPATDGSPPDIVLAKSVRASMGGGPHVDHDRLLLCVQFLRFATLRKVVDHVIEPSAPALLSGSKKRHVLCSILYAAAEVSSLLPTEDVRVGGVRRGIPWGSLGEGFSSSDEDRDDGAPRPIESLFATASALIVAHWNLVCPLHWSGATPLHTFSDDDMPSRWSSRTTSPRSAADPVSSADYSSTTSGTTSPLLQPTFHDMSTFAECVKMLLLRSLWFRQDITLGATLSMTLCLIRSLMLYNKSRSVRTVPPESDHTTLSLFHSNEVREMVVALDFFCETFATKVDGDNIRHWAPRLQFTPGVRALHTSLLVRAMHAGVYQHRVSTASGFSKPALQPATAPDFSELCMSVSSRAPRVCTLQVFMEVFEWYLASGGPQCSTRYLHTFPAKYGEDSENSRSATESRIISVASLLSDEAKRRCVLVCEEFRERRRAAGAELFTESTGEFPHKAAVISSNIPLEGPHALRYDARKKIAAMLQSMCPDRYPIHESIILPEDVPEVEAIELDRTRHAIMETELLRVARLEVHERCEWKRVEAHGWDRLHDAWKENVDVIYASFLERLLVAEASARRALEWSSMEIWIRAALELQQANSSRDIAACAKIEKMRCKVREREQSDHRRVVTLVTYLEATSRAELEAEENVGVVDMVTVQESAQRQHVAQQRLHDVSFSVGFEWLETQSMVNMLRVAHREASERNLMIRWMISSLSRSLQRQRPSTLGNRHELRVYIETSLNPMLS</sequence>
<name>A0A0S4IXH0_BODSA</name>
<accession>A0A0S4IXH0</accession>
<evidence type="ECO:0000313" key="3">
    <source>
        <dbReference type="Proteomes" id="UP000051952"/>
    </source>
</evidence>
<dbReference type="VEuPathDB" id="TriTrypDB:BSAL_72875"/>
<gene>
    <name evidence="2" type="ORF">BSAL_72875</name>
</gene>
<organism evidence="2 3">
    <name type="scientific">Bodo saltans</name>
    <name type="common">Flagellated protozoan</name>
    <dbReference type="NCBI Taxonomy" id="75058"/>
    <lineage>
        <taxon>Eukaryota</taxon>
        <taxon>Discoba</taxon>
        <taxon>Euglenozoa</taxon>
        <taxon>Kinetoplastea</taxon>
        <taxon>Metakinetoplastina</taxon>
        <taxon>Eubodonida</taxon>
        <taxon>Bodonidae</taxon>
        <taxon>Bodo</taxon>
    </lineage>
</organism>
<protein>
    <submittedName>
        <fullName evidence="2">Uncharacterized protein</fullName>
    </submittedName>
</protein>
<dbReference type="EMBL" id="CYKH01000589">
    <property type="protein sequence ID" value="CUG06481.1"/>
    <property type="molecule type" value="Genomic_DNA"/>
</dbReference>
<dbReference type="Proteomes" id="UP000051952">
    <property type="component" value="Unassembled WGS sequence"/>
</dbReference>
<reference evidence="3" key="1">
    <citation type="submission" date="2015-09" db="EMBL/GenBank/DDBJ databases">
        <authorList>
            <consortium name="Pathogen Informatics"/>
        </authorList>
    </citation>
    <scope>NUCLEOTIDE SEQUENCE [LARGE SCALE GENOMIC DNA]</scope>
    <source>
        <strain evidence="3">Lake Konstanz</strain>
    </source>
</reference>
<dbReference type="AlphaFoldDB" id="A0A0S4IXH0"/>
<feature type="region of interest" description="Disordered" evidence="1">
    <location>
        <begin position="205"/>
        <end position="236"/>
    </location>
</feature>
<proteinExistence type="predicted"/>
<evidence type="ECO:0000256" key="1">
    <source>
        <dbReference type="SAM" id="MobiDB-lite"/>
    </source>
</evidence>
<feature type="non-terminal residue" evidence="2">
    <location>
        <position position="783"/>
    </location>
</feature>
<evidence type="ECO:0000313" key="2">
    <source>
        <dbReference type="EMBL" id="CUG06481.1"/>
    </source>
</evidence>